<dbReference type="PANTHER" id="PTHR45947:SF3">
    <property type="entry name" value="SULFOQUINOVOSYL TRANSFERASE SQD2"/>
    <property type="match status" value="1"/>
</dbReference>
<protein>
    <submittedName>
        <fullName evidence="3">Glycosyltransferase</fullName>
    </submittedName>
</protein>
<evidence type="ECO:0000259" key="1">
    <source>
        <dbReference type="Pfam" id="PF00534"/>
    </source>
</evidence>
<evidence type="ECO:0000313" key="3">
    <source>
        <dbReference type="EMBL" id="RXZ43461.1"/>
    </source>
</evidence>
<feature type="domain" description="Glycosyl transferase family 1" evidence="1">
    <location>
        <begin position="202"/>
        <end position="335"/>
    </location>
</feature>
<feature type="domain" description="Glycosyltransferase subfamily 4-like N-terminal" evidence="2">
    <location>
        <begin position="20"/>
        <end position="181"/>
    </location>
</feature>
<comment type="caution">
    <text evidence="3">The sequence shown here is derived from an EMBL/GenBank/DDBJ whole genome shotgun (WGS) entry which is preliminary data.</text>
</comment>
<proteinExistence type="predicted"/>
<dbReference type="InterPro" id="IPR001296">
    <property type="entry name" value="Glyco_trans_1"/>
</dbReference>
<dbReference type="RefSeq" id="WP_129213027.1">
    <property type="nucleotide sequence ID" value="NZ_REGR01000009.1"/>
</dbReference>
<organism evidence="3 4">
    <name type="scientific">Crenobacter cavernae</name>
    <dbReference type="NCBI Taxonomy" id="2290923"/>
    <lineage>
        <taxon>Bacteria</taxon>
        <taxon>Pseudomonadati</taxon>
        <taxon>Pseudomonadota</taxon>
        <taxon>Betaproteobacteria</taxon>
        <taxon>Neisseriales</taxon>
        <taxon>Neisseriaceae</taxon>
        <taxon>Crenobacter</taxon>
    </lineage>
</organism>
<gene>
    <name evidence="3" type="ORF">EBB06_09905</name>
</gene>
<name>A0ABY0FBN2_9NEIS</name>
<accession>A0ABY0FBN2</accession>
<dbReference type="PANTHER" id="PTHR45947">
    <property type="entry name" value="SULFOQUINOVOSYL TRANSFERASE SQD2"/>
    <property type="match status" value="1"/>
</dbReference>
<dbReference type="Gene3D" id="3.40.50.2000">
    <property type="entry name" value="Glycogen Phosphorylase B"/>
    <property type="match status" value="2"/>
</dbReference>
<reference evidence="3 4" key="1">
    <citation type="submission" date="2018-10" db="EMBL/GenBank/DDBJ databases">
        <title>Draft genome of Fastidiocella sp. strain 375T, a bacterium isolated from a karstic cave dripping water.</title>
        <authorList>
            <person name="Coelho C."/>
            <person name="Verissimo A."/>
            <person name="Tiago I."/>
        </authorList>
    </citation>
    <scope>NUCLEOTIDE SEQUENCE [LARGE SCALE GENOMIC DNA]</scope>
    <source>
        <strain evidence="3 4">CAVE-375</strain>
    </source>
</reference>
<dbReference type="Pfam" id="PF13439">
    <property type="entry name" value="Glyco_transf_4"/>
    <property type="match status" value="1"/>
</dbReference>
<evidence type="ECO:0000259" key="2">
    <source>
        <dbReference type="Pfam" id="PF13439"/>
    </source>
</evidence>
<sequence>MTCNNTLRHVLFLIPSLRGGGAERVIVTLVRHLDRSRFKVILAVIDMREAAYRQDIPNDIELIDLNCARVRYAMPKIVRLIWRRRPDVVFSTLGHLNLALAMIRPILPGGVRYIARETTIVSEGLKRYSHPHWWVWAYRKFYNRFDKIICQSHYMRDDLLCHFNQSVEKAVVIHNPIDIERIHPLMMEPLETELTGKEAVNLVAVGRLSHEKGFDLLIEALALCANTKFRLTILGEGPLRSELEQMARDKGVMQQVHFAGFQKNPYPFIAQADAFVMSSRYEGFPNVVLEALACCTPVVALPAPGGVREILNEVAGCVLAKALTPQALALALQEITPGSRLSEGGVRPYSIERIVNRYAVELTCDADI</sequence>
<dbReference type="Pfam" id="PF00534">
    <property type="entry name" value="Glycos_transf_1"/>
    <property type="match status" value="1"/>
</dbReference>
<dbReference type="EMBL" id="REGR01000009">
    <property type="protein sequence ID" value="RXZ43461.1"/>
    <property type="molecule type" value="Genomic_DNA"/>
</dbReference>
<dbReference type="InterPro" id="IPR050194">
    <property type="entry name" value="Glycosyltransferase_grp1"/>
</dbReference>
<dbReference type="InterPro" id="IPR028098">
    <property type="entry name" value="Glyco_trans_4-like_N"/>
</dbReference>
<dbReference type="SUPFAM" id="SSF53756">
    <property type="entry name" value="UDP-Glycosyltransferase/glycogen phosphorylase"/>
    <property type="match status" value="1"/>
</dbReference>
<dbReference type="Proteomes" id="UP000290682">
    <property type="component" value="Unassembled WGS sequence"/>
</dbReference>
<keyword evidence="4" id="KW-1185">Reference proteome</keyword>
<dbReference type="CDD" id="cd03811">
    <property type="entry name" value="GT4_GT28_WabH-like"/>
    <property type="match status" value="1"/>
</dbReference>
<evidence type="ECO:0000313" key="4">
    <source>
        <dbReference type="Proteomes" id="UP000290682"/>
    </source>
</evidence>